<dbReference type="SUPFAM" id="SSF46626">
    <property type="entry name" value="Cytochrome c"/>
    <property type="match status" value="1"/>
</dbReference>
<keyword evidence="5" id="KW-0472">Membrane</keyword>
<dbReference type="InterPro" id="IPR059177">
    <property type="entry name" value="GH29D-like_dom"/>
</dbReference>
<evidence type="ECO:0000313" key="7">
    <source>
        <dbReference type="EMBL" id="MEJ2901221.1"/>
    </source>
</evidence>
<evidence type="ECO:0000256" key="2">
    <source>
        <dbReference type="ARBA" id="ARBA00022723"/>
    </source>
</evidence>
<name>A0ABU8NG47_9SPHI</name>
<organism evidence="7 8">
    <name type="scientific">Pedobacter panaciterrae</name>
    <dbReference type="NCBI Taxonomy" id="363849"/>
    <lineage>
        <taxon>Bacteria</taxon>
        <taxon>Pseudomonadati</taxon>
        <taxon>Bacteroidota</taxon>
        <taxon>Sphingobacteriia</taxon>
        <taxon>Sphingobacteriales</taxon>
        <taxon>Sphingobacteriaceae</taxon>
        <taxon>Pedobacter</taxon>
    </lineage>
</organism>
<keyword evidence="1 4" id="KW-0349">Heme</keyword>
<comment type="caution">
    <text evidence="7">The sequence shown here is derived from an EMBL/GenBank/DDBJ whole genome shotgun (WGS) entry which is preliminary data.</text>
</comment>
<evidence type="ECO:0000256" key="3">
    <source>
        <dbReference type="ARBA" id="ARBA00023004"/>
    </source>
</evidence>
<dbReference type="PROSITE" id="PS51007">
    <property type="entry name" value="CYTC"/>
    <property type="match status" value="1"/>
</dbReference>
<accession>A0ABU8NG47</accession>
<feature type="transmembrane region" description="Helical" evidence="5">
    <location>
        <begin position="142"/>
        <end position="161"/>
    </location>
</feature>
<reference evidence="7 8" key="1">
    <citation type="submission" date="2024-03" db="EMBL/GenBank/DDBJ databases">
        <title>Sequence of Lycoming College Course Isolates.</title>
        <authorList>
            <person name="Plotts O."/>
            <person name="Newman J."/>
        </authorList>
    </citation>
    <scope>NUCLEOTIDE SEQUENCE [LARGE SCALE GENOMIC DNA]</scope>
    <source>
        <strain evidence="7 8">CJB-3</strain>
    </source>
</reference>
<feature type="transmembrane region" description="Helical" evidence="5">
    <location>
        <begin position="12"/>
        <end position="36"/>
    </location>
</feature>
<dbReference type="PANTHER" id="PTHR35889">
    <property type="entry name" value="CYCLOINULO-OLIGOSACCHARIDE FRUCTANOTRANSFERASE-RELATED"/>
    <property type="match status" value="1"/>
</dbReference>
<feature type="domain" description="Cytochrome c" evidence="6">
    <location>
        <begin position="188"/>
        <end position="280"/>
    </location>
</feature>
<feature type="transmembrane region" description="Helical" evidence="5">
    <location>
        <begin position="81"/>
        <end position="101"/>
    </location>
</feature>
<evidence type="ECO:0000313" key="8">
    <source>
        <dbReference type="Proteomes" id="UP001378956"/>
    </source>
</evidence>
<dbReference type="InterPro" id="IPR009056">
    <property type="entry name" value="Cyt_c-like_dom"/>
</dbReference>
<evidence type="ECO:0000256" key="4">
    <source>
        <dbReference type="PROSITE-ProRule" id="PRU00433"/>
    </source>
</evidence>
<keyword evidence="5" id="KW-1133">Transmembrane helix</keyword>
<dbReference type="PANTHER" id="PTHR35889:SF3">
    <property type="entry name" value="F-BOX DOMAIN-CONTAINING PROTEIN"/>
    <property type="match status" value="1"/>
</dbReference>
<proteinExistence type="predicted"/>
<sequence length="718" mass="80677">MRITLKGFTENALFALNIFIVFLLVFGDKISVPYWLQPLGRLHPMILHFPIVLLLLAMLLEFFRFKEAYTGEKLYQNFTTGLLLTGVLLSAVTVVMGLFLSKEEGYSGDTLQWHKWTGVSIVFISSIIYWSRNSSWYKAPVAKAGAVITILCLIVTGHYGATLTHGDNFVLAAVMPEKENVPVDKAVIFDDVIMPIFNEKCLSCHNLEKAKGSLILADAKSMFKGGKNGKLFVPGKPEISLLLERIHLPADDKKHMPPKSKSQLTSEEIAILALWIKGNADLKKKVLDLPKNDSLRVLSASLLGPVTSVEENYDFGAADEATVKKLNNNYRVIYALDKISPALEVNVYNRSIYKPEAIKELMPVKKQIVSLNLNNLPIKDEELKTIGAFENLRKINLNFTDIKGDGLKYLKSLNHLNALSLSGTKVNFNFVKQLVSMKSLKELTLWNTGLNEGEIGQLQKMNKELAIIGGFKDDGKSPVKLNQPRLSTDISIFKNSLTLQVKHPVNGVQIRYTTDGSEPDSLKSPLYDKEIVIKETTTLKAKAYKAGWYSSDAIVFNFYQSNYKPDSIAFLMQPNEKYRSDGTKILVDNQLGDFDINTGKWIGFRENNMETIMFFKQAISLKSVTLNVMRQISAYILLPQEVEIWGGADKKSLRLLKVIKNQMPLKDEGNALVKLDAKFEPRSVSCLKIVGKNFKKLPQWHPGKGEPAWIFIDEVFLN</sequence>
<keyword evidence="3 4" id="KW-0408">Iron</keyword>
<dbReference type="SUPFAM" id="SSF52047">
    <property type="entry name" value="RNI-like"/>
    <property type="match status" value="1"/>
</dbReference>
<evidence type="ECO:0000256" key="1">
    <source>
        <dbReference type="ARBA" id="ARBA00022617"/>
    </source>
</evidence>
<evidence type="ECO:0000256" key="5">
    <source>
        <dbReference type="SAM" id="Phobius"/>
    </source>
</evidence>
<dbReference type="Pfam" id="PF13290">
    <property type="entry name" value="CHB_HEX_C_1"/>
    <property type="match status" value="1"/>
</dbReference>
<dbReference type="Pfam" id="PF09990">
    <property type="entry name" value="DUF2231"/>
    <property type="match status" value="1"/>
</dbReference>
<protein>
    <submittedName>
        <fullName evidence="7">Chitobiase/beta-hexosaminidase C-terminal domain-containing protein</fullName>
    </submittedName>
</protein>
<dbReference type="InterPro" id="IPR011429">
    <property type="entry name" value="Cyt_c_Planctomycete-type"/>
</dbReference>
<dbReference type="Proteomes" id="UP001378956">
    <property type="component" value="Unassembled WGS sequence"/>
</dbReference>
<keyword evidence="2 4" id="KW-0479">Metal-binding</keyword>
<gene>
    <name evidence="7" type="ORF">WAE58_02220</name>
</gene>
<dbReference type="EMBL" id="JBBEUB010000001">
    <property type="protein sequence ID" value="MEJ2901221.1"/>
    <property type="molecule type" value="Genomic_DNA"/>
</dbReference>
<feature type="transmembrane region" description="Helical" evidence="5">
    <location>
        <begin position="42"/>
        <end position="60"/>
    </location>
</feature>
<dbReference type="InterPro" id="IPR019251">
    <property type="entry name" value="DUF2231_TM"/>
</dbReference>
<dbReference type="Pfam" id="PF07635">
    <property type="entry name" value="PSCyt1"/>
    <property type="match status" value="1"/>
</dbReference>
<dbReference type="Gene3D" id="3.80.10.10">
    <property type="entry name" value="Ribonuclease Inhibitor"/>
    <property type="match status" value="1"/>
</dbReference>
<feature type="transmembrane region" description="Helical" evidence="5">
    <location>
        <begin position="113"/>
        <end position="130"/>
    </location>
</feature>
<keyword evidence="8" id="KW-1185">Reference proteome</keyword>
<evidence type="ECO:0000259" key="6">
    <source>
        <dbReference type="PROSITE" id="PS51007"/>
    </source>
</evidence>
<keyword evidence="5" id="KW-0812">Transmembrane</keyword>
<dbReference type="RefSeq" id="WP_337715059.1">
    <property type="nucleotide sequence ID" value="NZ_JBBEUB010000001.1"/>
</dbReference>
<dbReference type="InterPro" id="IPR032675">
    <property type="entry name" value="LRR_dom_sf"/>
</dbReference>
<dbReference type="InterPro" id="IPR036909">
    <property type="entry name" value="Cyt_c-like_dom_sf"/>
</dbReference>